<protein>
    <submittedName>
        <fullName evidence="1">Retrovirus-related Pol polyprotein from transposon TNT 1-94</fullName>
    </submittedName>
</protein>
<keyword evidence="2" id="KW-1185">Reference proteome</keyword>
<name>A0A2I0VCK0_9ASPA</name>
<evidence type="ECO:0000313" key="2">
    <source>
        <dbReference type="Proteomes" id="UP000233837"/>
    </source>
</evidence>
<gene>
    <name evidence="1" type="ORF">MA16_Dca028634</name>
</gene>
<dbReference type="AlphaFoldDB" id="A0A2I0VCK0"/>
<proteinExistence type="predicted"/>
<dbReference type="EMBL" id="KZ504794">
    <property type="protein sequence ID" value="PKU61139.1"/>
    <property type="molecule type" value="Genomic_DNA"/>
</dbReference>
<dbReference type="PANTHER" id="PTHR11439">
    <property type="entry name" value="GAG-POL-RELATED RETROTRANSPOSON"/>
    <property type="match status" value="1"/>
</dbReference>
<organism evidence="1 2">
    <name type="scientific">Dendrobium catenatum</name>
    <dbReference type="NCBI Taxonomy" id="906689"/>
    <lineage>
        <taxon>Eukaryota</taxon>
        <taxon>Viridiplantae</taxon>
        <taxon>Streptophyta</taxon>
        <taxon>Embryophyta</taxon>
        <taxon>Tracheophyta</taxon>
        <taxon>Spermatophyta</taxon>
        <taxon>Magnoliopsida</taxon>
        <taxon>Liliopsida</taxon>
        <taxon>Asparagales</taxon>
        <taxon>Orchidaceae</taxon>
        <taxon>Epidendroideae</taxon>
        <taxon>Malaxideae</taxon>
        <taxon>Dendrobiinae</taxon>
        <taxon>Dendrobium</taxon>
    </lineage>
</organism>
<accession>A0A2I0VCK0</accession>
<dbReference type="Proteomes" id="UP000233837">
    <property type="component" value="Unassembled WGS sequence"/>
</dbReference>
<evidence type="ECO:0000313" key="1">
    <source>
        <dbReference type="EMBL" id="PKU61139.1"/>
    </source>
</evidence>
<sequence length="92" mass="10483">MYIMVCTRPDIAQAVGVVSRFMHDPGRSHWQAVKSILTYLKGTIDVVLVFERHVYVVDLCAGYTNSDYAGDIDRHRYIIGYVFTLVEGPVSW</sequence>
<reference evidence="1 2" key="1">
    <citation type="journal article" date="2016" name="Sci. Rep.">
        <title>The Dendrobium catenatum Lindl. genome sequence provides insights into polysaccharide synthase, floral development and adaptive evolution.</title>
        <authorList>
            <person name="Zhang G.Q."/>
            <person name="Xu Q."/>
            <person name="Bian C."/>
            <person name="Tsai W.C."/>
            <person name="Yeh C.M."/>
            <person name="Liu K.W."/>
            <person name="Yoshida K."/>
            <person name="Zhang L.S."/>
            <person name="Chang S.B."/>
            <person name="Chen F."/>
            <person name="Shi Y."/>
            <person name="Su Y.Y."/>
            <person name="Zhang Y.Q."/>
            <person name="Chen L.J."/>
            <person name="Yin Y."/>
            <person name="Lin M."/>
            <person name="Huang H."/>
            <person name="Deng H."/>
            <person name="Wang Z.W."/>
            <person name="Zhu S.L."/>
            <person name="Zhao X."/>
            <person name="Deng C."/>
            <person name="Niu S.C."/>
            <person name="Huang J."/>
            <person name="Wang M."/>
            <person name="Liu G.H."/>
            <person name="Yang H.J."/>
            <person name="Xiao X.J."/>
            <person name="Hsiao Y.Y."/>
            <person name="Wu W.L."/>
            <person name="Chen Y.Y."/>
            <person name="Mitsuda N."/>
            <person name="Ohme-Takagi M."/>
            <person name="Luo Y.B."/>
            <person name="Van de Peer Y."/>
            <person name="Liu Z.J."/>
        </authorList>
    </citation>
    <scope>NUCLEOTIDE SEQUENCE [LARGE SCALE GENOMIC DNA]</scope>
    <source>
        <tissue evidence="1">The whole plant</tissue>
    </source>
</reference>
<reference evidence="1 2" key="2">
    <citation type="journal article" date="2017" name="Nature">
        <title>The Apostasia genome and the evolution of orchids.</title>
        <authorList>
            <person name="Zhang G.Q."/>
            <person name="Liu K.W."/>
            <person name="Li Z."/>
            <person name="Lohaus R."/>
            <person name="Hsiao Y.Y."/>
            <person name="Niu S.C."/>
            <person name="Wang J.Y."/>
            <person name="Lin Y.C."/>
            <person name="Xu Q."/>
            <person name="Chen L.J."/>
            <person name="Yoshida K."/>
            <person name="Fujiwara S."/>
            <person name="Wang Z.W."/>
            <person name="Zhang Y.Q."/>
            <person name="Mitsuda N."/>
            <person name="Wang M."/>
            <person name="Liu G.H."/>
            <person name="Pecoraro L."/>
            <person name="Huang H.X."/>
            <person name="Xiao X.J."/>
            <person name="Lin M."/>
            <person name="Wu X.Y."/>
            <person name="Wu W.L."/>
            <person name="Chen Y.Y."/>
            <person name="Chang S.B."/>
            <person name="Sakamoto S."/>
            <person name="Ohme-Takagi M."/>
            <person name="Yagi M."/>
            <person name="Zeng S.J."/>
            <person name="Shen C.Y."/>
            <person name="Yeh C.M."/>
            <person name="Luo Y.B."/>
            <person name="Tsai W.C."/>
            <person name="Van de Peer Y."/>
            <person name="Liu Z.J."/>
        </authorList>
    </citation>
    <scope>NUCLEOTIDE SEQUENCE [LARGE SCALE GENOMIC DNA]</scope>
    <source>
        <tissue evidence="1">The whole plant</tissue>
    </source>
</reference>
<dbReference type="STRING" id="906689.A0A2I0VCK0"/>
<dbReference type="PANTHER" id="PTHR11439:SF483">
    <property type="entry name" value="PEPTIDE SYNTHASE GLIP-LIKE, PUTATIVE (AFU_ORTHOLOGUE AFUA_3G12920)-RELATED"/>
    <property type="match status" value="1"/>
</dbReference>